<evidence type="ECO:0008006" key="5">
    <source>
        <dbReference type="Google" id="ProtNLM"/>
    </source>
</evidence>
<dbReference type="KEGG" id="noy:EXE57_13800"/>
<protein>
    <recommendedName>
        <fullName evidence="5">DUF4064 domain-containing protein</fullName>
    </recommendedName>
</protein>
<evidence type="ECO:0000313" key="4">
    <source>
        <dbReference type="Proteomes" id="UP000294894"/>
    </source>
</evidence>
<feature type="transmembrane region" description="Helical" evidence="2">
    <location>
        <begin position="12"/>
        <end position="30"/>
    </location>
</feature>
<keyword evidence="2" id="KW-0472">Membrane</keyword>
<dbReference type="OrthoDB" id="3818504at2"/>
<evidence type="ECO:0000256" key="2">
    <source>
        <dbReference type="SAM" id="Phobius"/>
    </source>
</evidence>
<name>A0A4P7GM39_9ACTN</name>
<evidence type="ECO:0000256" key="1">
    <source>
        <dbReference type="SAM" id="MobiDB-lite"/>
    </source>
</evidence>
<reference evidence="3 4" key="1">
    <citation type="submission" date="2019-03" db="EMBL/GenBank/DDBJ databases">
        <title>Three New Species of Nocardioides, Nocardioides euryhalodurans sp. nov., Nocardioides seonyuensis sp. nov. and Nocardioides eburneoflavus sp. nov., Iolated from Soil.</title>
        <authorList>
            <person name="Roh S.G."/>
            <person name="Lee C."/>
            <person name="Kim M.-K."/>
            <person name="Kim S.B."/>
        </authorList>
    </citation>
    <scope>NUCLEOTIDE SEQUENCE [LARGE SCALE GENOMIC DNA]</scope>
    <source>
        <strain evidence="3 4">MMS17-SY117</strain>
    </source>
</reference>
<keyword evidence="4" id="KW-1185">Reference proteome</keyword>
<keyword evidence="2" id="KW-1133">Transmembrane helix</keyword>
<accession>A0A4P7GM39</accession>
<feature type="compositionally biased region" description="Pro residues" evidence="1">
    <location>
        <begin position="182"/>
        <end position="207"/>
    </location>
</feature>
<feature type="transmembrane region" description="Helical" evidence="2">
    <location>
        <begin position="291"/>
        <end position="313"/>
    </location>
</feature>
<dbReference type="EMBL" id="CP038267">
    <property type="protein sequence ID" value="QBR93218.1"/>
    <property type="molecule type" value="Genomic_DNA"/>
</dbReference>
<proteinExistence type="predicted"/>
<dbReference type="InterPro" id="IPR036259">
    <property type="entry name" value="MFS_trans_sf"/>
</dbReference>
<feature type="transmembrane region" description="Helical" evidence="2">
    <location>
        <begin position="320"/>
        <end position="345"/>
    </location>
</feature>
<feature type="transmembrane region" description="Helical" evidence="2">
    <location>
        <begin position="232"/>
        <end position="259"/>
    </location>
</feature>
<dbReference type="SUPFAM" id="SSF103473">
    <property type="entry name" value="MFS general substrate transporter"/>
    <property type="match status" value="1"/>
</dbReference>
<organism evidence="3 4">
    <name type="scientific">Nocardioides euryhalodurans</name>
    <dbReference type="NCBI Taxonomy" id="2518370"/>
    <lineage>
        <taxon>Bacteria</taxon>
        <taxon>Bacillati</taxon>
        <taxon>Actinomycetota</taxon>
        <taxon>Actinomycetes</taxon>
        <taxon>Propionibacteriales</taxon>
        <taxon>Nocardioidaceae</taxon>
        <taxon>Nocardioides</taxon>
    </lineage>
</organism>
<sequence>MSDTLPRPSHTTMAAGMVIGGSVFVVLTVAEQLSGLSSLETREAVQTFLAEPPGDALGLDVSGALAFLRVALMVVAGCATAAAVLGYHVLQRSHRARIGLSVLAVPLFVGGLATGGFLTSLVAAASMLLWIGPSKLWFDGVPQPEAPSRPRPGQRGDTPASRPEWPPPLPTSPENRPEARPEWPPPAGPPAAPPTTPYAGPGQPPPYTSSQGAWPPPALAAPSRPERRPDAVLWACVLTWAFCGVTLVLVGASLTLLVADPGVVWDELQRQDPDLAARSGLDRDSLVQATYVTMGVVVAWTLAAGTLAVLVLRRSRGARIALLVCAGIAAGFCLLATLSSAVMLVPASGCLATVALLSRPEVRAWFRPAAPRSVMK</sequence>
<dbReference type="RefSeq" id="WP_135078422.1">
    <property type="nucleotide sequence ID" value="NZ_CP038267.1"/>
</dbReference>
<feature type="transmembrane region" description="Helical" evidence="2">
    <location>
        <begin position="102"/>
        <end position="131"/>
    </location>
</feature>
<keyword evidence="2" id="KW-0812">Transmembrane</keyword>
<dbReference type="Proteomes" id="UP000294894">
    <property type="component" value="Chromosome"/>
</dbReference>
<gene>
    <name evidence="3" type="ORF">EXE57_13800</name>
</gene>
<evidence type="ECO:0000313" key="3">
    <source>
        <dbReference type="EMBL" id="QBR93218.1"/>
    </source>
</evidence>
<feature type="region of interest" description="Disordered" evidence="1">
    <location>
        <begin position="142"/>
        <end position="224"/>
    </location>
</feature>
<feature type="transmembrane region" description="Helical" evidence="2">
    <location>
        <begin position="66"/>
        <end position="90"/>
    </location>
</feature>
<dbReference type="AlphaFoldDB" id="A0A4P7GM39"/>